<dbReference type="Proteomes" id="UP000001819">
    <property type="component" value="Chromosome X"/>
</dbReference>
<evidence type="ECO:0000256" key="1">
    <source>
        <dbReference type="SAM" id="MobiDB-lite"/>
    </source>
</evidence>
<organism evidence="4 5">
    <name type="scientific">Drosophila pseudoobscura pseudoobscura</name>
    <name type="common">Fruit fly</name>
    <dbReference type="NCBI Taxonomy" id="46245"/>
    <lineage>
        <taxon>Eukaryota</taxon>
        <taxon>Metazoa</taxon>
        <taxon>Ecdysozoa</taxon>
        <taxon>Arthropoda</taxon>
        <taxon>Hexapoda</taxon>
        <taxon>Insecta</taxon>
        <taxon>Pterygota</taxon>
        <taxon>Neoptera</taxon>
        <taxon>Endopterygota</taxon>
        <taxon>Diptera</taxon>
        <taxon>Brachycera</taxon>
        <taxon>Muscomorpha</taxon>
        <taxon>Ephydroidea</taxon>
        <taxon>Drosophilidae</taxon>
        <taxon>Drosophila</taxon>
        <taxon>Sophophora</taxon>
    </lineage>
</organism>
<feature type="domain" description="Chitin-binding type-2" evidence="3">
    <location>
        <begin position="625"/>
        <end position="682"/>
    </location>
</feature>
<dbReference type="ExpressionAtlas" id="A0A6I8W260">
    <property type="expression patterns" value="baseline"/>
</dbReference>
<dbReference type="SUPFAM" id="SSF57625">
    <property type="entry name" value="Invertebrate chitin-binding proteins"/>
    <property type="match status" value="1"/>
</dbReference>
<evidence type="ECO:0000313" key="4">
    <source>
        <dbReference type="Proteomes" id="UP000001819"/>
    </source>
</evidence>
<feature type="region of interest" description="Disordered" evidence="1">
    <location>
        <begin position="337"/>
        <end position="363"/>
    </location>
</feature>
<sequence length="906" mass="95052">MEVSKLQILSLAVLAAILLSPAAVDAVCGRCVNSHACISETQYQLCFDGVRDQTQNYTCPSERAICTDYHATCMANSTSVLRGCGDVSACGVCADIATKFTCTSRNTFAACSNGAITAYTQTCKNNFVCSTASAAAGTPCVSHCKGATGDVCDLPGLVFADELPIETTLVDTSPVTTASPSDDPTVTTVNPSTATTGITTVDPSTDSTTVTLPTDSTSTPTVNTPTETTPTTVTSPTETTPTPTPNPSTDTTQTTVNTPTETSPTTVTIPTETSPTPTVTLPIETSPTTVTIPTETSPTPTVTLPTETTPTTVNTPTEATPTTVTPTTVTATTATPTTVTPTTVTPTTVTPTTVTPTTEEPTTQTTLPAETVYCQGITTAGRYAIPGDTVCTSYINCIYRENSWKGIVYNCVATKPYFNASAFTCGTTKPSGPGCTDAYVFQLFLAFLVGQTVSECNVCQSNKVACINSTSFYLCFGDGTPHTDQLYHCLEGFDCTNLTAICTQKSNQRPPSCGDTSQCGQCSAHRNFLFACLSRGIFQMCYGAVSPTGKFGYCPTGMVCDASTDSICVPEVANQTLTCDLNDQLVDTTTASPTSSTSPDPNESTESTPTVPTIPTTTVKPLTPLEVCTQHLETGLYPTDPPDTSCKRYISCYIKNSIVVQAKEYDCPTDSYFEAEMQKCSYMKPATFGRLPQSFSKMLRLLFCLGVGILGCQAACNVCSSWSNTACVSETSFKFCNEAALLIGDATPCQNGFYCTGEAIVCQNSPTLTACITDSTESTTGTTQSNTSSAESTTGTTVTSSSSTESSTGTTATTAITITASTPTPETTTITASTPTTVDPAIIDICRIKATTGRYTNPNDSTGRSYVMCFYRGSTWSGAVWECPLAKPYFNSTTSVCSSTKPSNCV</sequence>
<evidence type="ECO:0000256" key="2">
    <source>
        <dbReference type="SAM" id="SignalP"/>
    </source>
</evidence>
<keyword evidence="4" id="KW-1185">Reference proteome</keyword>
<accession>A0A6I8W260</accession>
<feature type="region of interest" description="Disordered" evidence="1">
    <location>
        <begin position="589"/>
        <end position="616"/>
    </location>
</feature>
<feature type="compositionally biased region" description="Low complexity" evidence="1">
    <location>
        <begin position="184"/>
        <end position="325"/>
    </location>
</feature>
<evidence type="ECO:0000259" key="3">
    <source>
        <dbReference type="PROSITE" id="PS50940"/>
    </source>
</evidence>
<feature type="compositionally biased region" description="Polar residues" evidence="1">
    <location>
        <begin position="173"/>
        <end position="182"/>
    </location>
</feature>
<dbReference type="InterPro" id="IPR036508">
    <property type="entry name" value="Chitin-bd_dom_sf"/>
</dbReference>
<keyword evidence="2" id="KW-0732">Signal</keyword>
<dbReference type="KEGG" id="dpo:26533420"/>
<dbReference type="RefSeq" id="XP_033237417.1">
    <property type="nucleotide sequence ID" value="XM_033381526.1"/>
</dbReference>
<gene>
    <name evidence="5" type="primary">LOC26533420</name>
</gene>
<reference evidence="5" key="1">
    <citation type="submission" date="2025-08" db="UniProtKB">
        <authorList>
            <consortium name="RefSeq"/>
        </authorList>
    </citation>
    <scope>IDENTIFICATION</scope>
    <source>
        <strain evidence="5">MV-25-SWS-2005</strain>
        <tissue evidence="5">Whole body</tissue>
    </source>
</reference>
<proteinExistence type="predicted"/>
<name>A0A6I8W260_DROPS</name>
<feature type="chain" id="PRO_5026078574" evidence="2">
    <location>
        <begin position="27"/>
        <end position="906"/>
    </location>
</feature>
<dbReference type="AlphaFoldDB" id="A0A6I8W260"/>
<dbReference type="PROSITE" id="PS50940">
    <property type="entry name" value="CHIT_BIND_II"/>
    <property type="match status" value="1"/>
</dbReference>
<feature type="region of interest" description="Disordered" evidence="1">
    <location>
        <begin position="173"/>
        <end position="325"/>
    </location>
</feature>
<dbReference type="GO" id="GO:0005576">
    <property type="term" value="C:extracellular region"/>
    <property type="evidence" value="ECO:0007669"/>
    <property type="project" value="InterPro"/>
</dbReference>
<feature type="signal peptide" evidence="2">
    <location>
        <begin position="1"/>
        <end position="26"/>
    </location>
</feature>
<evidence type="ECO:0000313" key="5">
    <source>
        <dbReference type="RefSeq" id="XP_033237417.1"/>
    </source>
</evidence>
<dbReference type="InterPro" id="IPR002557">
    <property type="entry name" value="Chitin-bd_dom"/>
</dbReference>
<feature type="region of interest" description="Disordered" evidence="1">
    <location>
        <begin position="776"/>
        <end position="834"/>
    </location>
</feature>
<dbReference type="InParanoid" id="A0A6I8W260"/>
<protein>
    <submittedName>
        <fullName evidence="5">Mucin-5AC-like</fullName>
    </submittedName>
</protein>
<dbReference type="GO" id="GO:0008061">
    <property type="term" value="F:chitin binding"/>
    <property type="evidence" value="ECO:0007669"/>
    <property type="project" value="InterPro"/>
</dbReference>